<dbReference type="GO" id="GO:0008270">
    <property type="term" value="F:zinc ion binding"/>
    <property type="evidence" value="ECO:0007669"/>
    <property type="project" value="UniProtKB-KW"/>
</dbReference>
<dbReference type="PANTHER" id="PTHR13309:SF0">
    <property type="entry name" value="FMR1-INTERACTING PROTEIN NUFIP1"/>
    <property type="match status" value="1"/>
</dbReference>
<evidence type="ECO:0000256" key="3">
    <source>
        <dbReference type="ARBA" id="ARBA00022833"/>
    </source>
</evidence>
<dbReference type="SUPFAM" id="SSF90229">
    <property type="entry name" value="CCCH zinc finger"/>
    <property type="match status" value="1"/>
</dbReference>
<dbReference type="SMART" id="SM00356">
    <property type="entry name" value="ZnF_C3H1"/>
    <property type="match status" value="1"/>
</dbReference>
<keyword evidence="2 4" id="KW-0863">Zinc-finger</keyword>
<name>A0A433Q2G8_9FUNG</name>
<keyword evidence="8" id="KW-1185">Reference proteome</keyword>
<dbReference type="InterPro" id="IPR000571">
    <property type="entry name" value="Znf_CCCH"/>
</dbReference>
<protein>
    <submittedName>
        <fullName evidence="7">Nuclear fragile X mental retardation-interacting protein 1-domain-containing protein</fullName>
    </submittedName>
</protein>
<reference evidence="7 8" key="1">
    <citation type="journal article" date="2018" name="New Phytol.">
        <title>Phylogenomics of Endogonaceae and evolution of mycorrhizas within Mucoromycota.</title>
        <authorList>
            <person name="Chang Y."/>
            <person name="Desiro A."/>
            <person name="Na H."/>
            <person name="Sandor L."/>
            <person name="Lipzen A."/>
            <person name="Clum A."/>
            <person name="Barry K."/>
            <person name="Grigoriev I.V."/>
            <person name="Martin F.M."/>
            <person name="Stajich J.E."/>
            <person name="Smith M.E."/>
            <person name="Bonito G."/>
            <person name="Spatafora J.W."/>
        </authorList>
    </citation>
    <scope>NUCLEOTIDE SEQUENCE [LARGE SCALE GENOMIC DNA]</scope>
    <source>
        <strain evidence="7 8">AD002</strain>
    </source>
</reference>
<dbReference type="Gene3D" id="4.10.1000.10">
    <property type="entry name" value="Zinc finger, CCCH-type"/>
    <property type="match status" value="1"/>
</dbReference>
<dbReference type="Pfam" id="PF10453">
    <property type="entry name" value="NUFIP1"/>
    <property type="match status" value="1"/>
</dbReference>
<evidence type="ECO:0000256" key="4">
    <source>
        <dbReference type="PROSITE-ProRule" id="PRU00723"/>
    </source>
</evidence>
<gene>
    <name evidence="7" type="ORF">BC938DRAFT_474328</name>
</gene>
<dbReference type="Pfam" id="PF18345">
    <property type="entry name" value="zf_CCCH_4"/>
    <property type="match status" value="1"/>
</dbReference>
<evidence type="ECO:0000313" key="7">
    <source>
        <dbReference type="EMBL" id="RUS23967.1"/>
    </source>
</evidence>
<dbReference type="InterPro" id="IPR036855">
    <property type="entry name" value="Znf_CCCH_sf"/>
</dbReference>
<dbReference type="AlphaFoldDB" id="A0A433Q2G8"/>
<evidence type="ECO:0000256" key="5">
    <source>
        <dbReference type="SAM" id="MobiDB-lite"/>
    </source>
</evidence>
<feature type="domain" description="C3H1-type" evidence="6">
    <location>
        <begin position="178"/>
        <end position="205"/>
    </location>
</feature>
<feature type="compositionally biased region" description="Basic and acidic residues" evidence="5">
    <location>
        <begin position="41"/>
        <end position="51"/>
    </location>
</feature>
<feature type="compositionally biased region" description="Gly residues" evidence="5">
    <location>
        <begin position="83"/>
        <end position="93"/>
    </location>
</feature>
<organism evidence="7 8">
    <name type="scientific">Jimgerdemannia flammicorona</name>
    <dbReference type="NCBI Taxonomy" id="994334"/>
    <lineage>
        <taxon>Eukaryota</taxon>
        <taxon>Fungi</taxon>
        <taxon>Fungi incertae sedis</taxon>
        <taxon>Mucoromycota</taxon>
        <taxon>Mucoromycotina</taxon>
        <taxon>Endogonomycetes</taxon>
        <taxon>Endogonales</taxon>
        <taxon>Endogonaceae</taxon>
        <taxon>Jimgerdemannia</taxon>
    </lineage>
</organism>
<accession>A0A433Q2G8</accession>
<feature type="region of interest" description="Disordered" evidence="5">
    <location>
        <begin position="113"/>
        <end position="166"/>
    </location>
</feature>
<evidence type="ECO:0000256" key="1">
    <source>
        <dbReference type="ARBA" id="ARBA00022723"/>
    </source>
</evidence>
<evidence type="ECO:0000256" key="2">
    <source>
        <dbReference type="ARBA" id="ARBA00022771"/>
    </source>
</evidence>
<dbReference type="EMBL" id="RBNJ01017808">
    <property type="protein sequence ID" value="RUS23967.1"/>
    <property type="molecule type" value="Genomic_DNA"/>
</dbReference>
<feature type="region of interest" description="Disordered" evidence="5">
    <location>
        <begin position="39"/>
        <end position="97"/>
    </location>
</feature>
<dbReference type="InterPro" id="IPR019496">
    <property type="entry name" value="NUFIP1_cons_dom"/>
</dbReference>
<proteinExistence type="predicted"/>
<dbReference type="Proteomes" id="UP000274822">
    <property type="component" value="Unassembled WGS sequence"/>
</dbReference>
<dbReference type="GO" id="GO:0005634">
    <property type="term" value="C:nucleus"/>
    <property type="evidence" value="ECO:0007669"/>
    <property type="project" value="TreeGrafter"/>
</dbReference>
<sequence length="205" mass="22889">MDRPDGRMPMYAISLDSPEEIAKWIEERKKMWPSEANIARKQKEEQERIARGEVLPNNNSRKRNRDEFDHGGRGGRGGRGRFTRGGGRGGYGGWRTSLEGKCDGGPLDLAAAASAVDQTGPEPNANPLSLISGYGSDREEDREDDQEPETTSSKDPASIGKIALREEGECDENGRKIRRIDRPCKYFMKGRCNKGDKCMFRHDTA</sequence>
<dbReference type="PROSITE" id="PS50103">
    <property type="entry name" value="ZF_C3H1"/>
    <property type="match status" value="1"/>
</dbReference>
<dbReference type="GO" id="GO:0003723">
    <property type="term" value="F:RNA binding"/>
    <property type="evidence" value="ECO:0007669"/>
    <property type="project" value="InterPro"/>
</dbReference>
<feature type="compositionally biased region" description="Acidic residues" evidence="5">
    <location>
        <begin position="138"/>
        <end position="148"/>
    </location>
</feature>
<keyword evidence="1 4" id="KW-0479">Metal-binding</keyword>
<keyword evidence="3 4" id="KW-0862">Zinc</keyword>
<dbReference type="InterPro" id="IPR039136">
    <property type="entry name" value="NUFIP1-like"/>
</dbReference>
<comment type="caution">
    <text evidence="7">The sequence shown here is derived from an EMBL/GenBank/DDBJ whole genome shotgun (WGS) entry which is preliminary data.</text>
</comment>
<feature type="non-terminal residue" evidence="7">
    <location>
        <position position="205"/>
    </location>
</feature>
<evidence type="ECO:0000313" key="8">
    <source>
        <dbReference type="Proteomes" id="UP000274822"/>
    </source>
</evidence>
<dbReference type="PANTHER" id="PTHR13309">
    <property type="entry name" value="NUCLEAR FRAGILE X MENTAL RETARDATION PROTEIN INTERACTING PROTEIN 1"/>
    <property type="match status" value="1"/>
</dbReference>
<dbReference type="GO" id="GO:0000492">
    <property type="term" value="P:box C/D snoRNP assembly"/>
    <property type="evidence" value="ECO:0007669"/>
    <property type="project" value="TreeGrafter"/>
</dbReference>
<feature type="zinc finger region" description="C3H1-type" evidence="4">
    <location>
        <begin position="178"/>
        <end position="205"/>
    </location>
</feature>
<evidence type="ECO:0000259" key="6">
    <source>
        <dbReference type="PROSITE" id="PS50103"/>
    </source>
</evidence>